<dbReference type="GO" id="GO:0005524">
    <property type="term" value="F:ATP binding"/>
    <property type="evidence" value="ECO:0007669"/>
    <property type="project" value="InterPro"/>
</dbReference>
<keyword evidence="10" id="KW-0675">Receptor</keyword>
<evidence type="ECO:0000313" key="11">
    <source>
        <dbReference type="Proteomes" id="UP001237642"/>
    </source>
</evidence>
<dbReference type="PANTHER" id="PTHR48007:SF53">
    <property type="entry name" value="OS01G0711200 PROTEIN"/>
    <property type="match status" value="1"/>
</dbReference>
<dbReference type="PANTHER" id="PTHR48007">
    <property type="entry name" value="LEUCINE-RICH REPEAT RECEPTOR-LIKE PROTEIN KINASE PXC1"/>
    <property type="match status" value="1"/>
</dbReference>
<evidence type="ECO:0000256" key="6">
    <source>
        <dbReference type="ARBA" id="ARBA00023136"/>
    </source>
</evidence>
<keyword evidence="4" id="KW-0677">Repeat</keyword>
<dbReference type="InterPro" id="IPR013210">
    <property type="entry name" value="LRR_N_plant-typ"/>
</dbReference>
<dbReference type="InterPro" id="IPR011009">
    <property type="entry name" value="Kinase-like_dom_sf"/>
</dbReference>
<reference evidence="10" key="2">
    <citation type="submission" date="2023-05" db="EMBL/GenBank/DDBJ databases">
        <authorList>
            <person name="Schelkunov M.I."/>
        </authorList>
    </citation>
    <scope>NUCLEOTIDE SEQUENCE</scope>
    <source>
        <strain evidence="10">Hsosn_3</strain>
        <tissue evidence="10">Leaf</tissue>
    </source>
</reference>
<evidence type="ECO:0000256" key="1">
    <source>
        <dbReference type="ARBA" id="ARBA00004370"/>
    </source>
</evidence>
<dbReference type="Gene3D" id="3.80.10.10">
    <property type="entry name" value="Ribonuclease Inhibitor"/>
    <property type="match status" value="2"/>
</dbReference>
<gene>
    <name evidence="10" type="ORF">POM88_036365</name>
</gene>
<evidence type="ECO:0000313" key="10">
    <source>
        <dbReference type="EMBL" id="KAK1370273.1"/>
    </source>
</evidence>
<evidence type="ECO:0000256" key="2">
    <source>
        <dbReference type="ARBA" id="ARBA00022614"/>
    </source>
</evidence>
<dbReference type="Gene3D" id="3.30.200.20">
    <property type="entry name" value="Phosphorylase Kinase, domain 1"/>
    <property type="match status" value="1"/>
</dbReference>
<feature type="transmembrane region" description="Helical" evidence="7">
    <location>
        <begin position="255"/>
        <end position="277"/>
    </location>
</feature>
<feature type="chain" id="PRO_5042213023" evidence="8">
    <location>
        <begin position="18"/>
        <end position="636"/>
    </location>
</feature>
<organism evidence="10 11">
    <name type="scientific">Heracleum sosnowskyi</name>
    <dbReference type="NCBI Taxonomy" id="360622"/>
    <lineage>
        <taxon>Eukaryota</taxon>
        <taxon>Viridiplantae</taxon>
        <taxon>Streptophyta</taxon>
        <taxon>Embryophyta</taxon>
        <taxon>Tracheophyta</taxon>
        <taxon>Spermatophyta</taxon>
        <taxon>Magnoliopsida</taxon>
        <taxon>eudicotyledons</taxon>
        <taxon>Gunneridae</taxon>
        <taxon>Pentapetalae</taxon>
        <taxon>asterids</taxon>
        <taxon>campanulids</taxon>
        <taxon>Apiales</taxon>
        <taxon>Apiaceae</taxon>
        <taxon>Apioideae</taxon>
        <taxon>apioid superclade</taxon>
        <taxon>Tordylieae</taxon>
        <taxon>Tordyliinae</taxon>
        <taxon>Heracleum</taxon>
    </lineage>
</organism>
<dbReference type="SUPFAM" id="SSF52058">
    <property type="entry name" value="L domain-like"/>
    <property type="match status" value="1"/>
</dbReference>
<keyword evidence="11" id="KW-1185">Reference proteome</keyword>
<dbReference type="Pfam" id="PF08263">
    <property type="entry name" value="LRRNT_2"/>
    <property type="match status" value="1"/>
</dbReference>
<reference evidence="10" key="1">
    <citation type="submission" date="2023-02" db="EMBL/GenBank/DDBJ databases">
        <title>Genome of toxic invasive species Heracleum sosnowskyi carries increased number of genes despite the absence of recent whole-genome duplications.</title>
        <authorList>
            <person name="Schelkunov M."/>
            <person name="Shtratnikova V."/>
            <person name="Makarenko M."/>
            <person name="Klepikova A."/>
            <person name="Omelchenko D."/>
            <person name="Novikova G."/>
            <person name="Obukhova E."/>
            <person name="Bogdanov V."/>
            <person name="Penin A."/>
            <person name="Logacheva M."/>
        </authorList>
    </citation>
    <scope>NUCLEOTIDE SEQUENCE</scope>
    <source>
        <strain evidence="10">Hsosn_3</strain>
        <tissue evidence="10">Leaf</tissue>
    </source>
</reference>
<sequence>MLLKIFTLSLLLLVSLGLSNPDFTTLLSFKISADSSSSLPWSSSAYPCSWLGVTCHPITHRVTKLILNNFNLTGSIQTLTRLTHLHHLSLHHNYLSVAPSFSSLPNLKHLYLSHNEFSGEFPAGVSSLHRLLRLDLSYNNFSGEIPMNELTQLTHLKTLFLEFNSFTGTLNPNGSSVSSLIEFNVSENTLSGKIPDYLSSFSVSSFSGNSHLCGMPLLLGCYDHTAHSKPVAGDDKNGKNRVLGIKKNVRNSAKMMIISVVVVVVIFALVIVTWCTYRNKEKKMKVKEWYNRKYGGLKVKPKESSVDDQEMVCFEGCKGFDKVDELLTASAEMLGKGSVGTTYKVEINGSDVVVKRVRLRESSSRAKKKEIDGYLRENIGGLRNPNVLSLRAFSSSKDELLLVYDYLSNGSLFTLLHGNRGPGRTPVGWNTRLKVALGSAQGLAFLHSRKLVHGNLTSSNIIIDHLGNPCISDISLNLLLQIPSSLNNPYRAPELVQAVHTTHNNKSFKSYTKKCDVYSFGVVLLEILTGKTAWIEGEGSLVNWVEGIMKQQDNWIWEVFDFEMLRYKEMEGEMKALLHVALLCLVSSPNQRLEMFVVKKMIDDIKVRDTGSGEFQESISNGTLTNSGSSSFSESV</sequence>
<protein>
    <submittedName>
        <fullName evidence="10">Leucine-rich repeat receptor-like protein kinase</fullName>
    </submittedName>
</protein>
<comment type="caution">
    <text evidence="10">The sequence shown here is derived from an EMBL/GenBank/DDBJ whole genome shotgun (WGS) entry which is preliminary data.</text>
</comment>
<keyword evidence="3 7" id="KW-0812">Transmembrane</keyword>
<evidence type="ECO:0000256" key="8">
    <source>
        <dbReference type="SAM" id="SignalP"/>
    </source>
</evidence>
<dbReference type="PROSITE" id="PS50011">
    <property type="entry name" value="PROTEIN_KINASE_DOM"/>
    <property type="match status" value="1"/>
</dbReference>
<dbReference type="InterPro" id="IPR001611">
    <property type="entry name" value="Leu-rich_rpt"/>
</dbReference>
<keyword evidence="5 7" id="KW-1133">Transmembrane helix</keyword>
<evidence type="ECO:0000256" key="7">
    <source>
        <dbReference type="SAM" id="Phobius"/>
    </source>
</evidence>
<keyword evidence="10" id="KW-0418">Kinase</keyword>
<dbReference type="InterPro" id="IPR025875">
    <property type="entry name" value="Leu-rich_rpt_4"/>
</dbReference>
<feature type="domain" description="Protein kinase" evidence="9">
    <location>
        <begin position="328"/>
        <end position="607"/>
    </location>
</feature>
<proteinExistence type="predicted"/>
<evidence type="ECO:0000259" key="9">
    <source>
        <dbReference type="PROSITE" id="PS50011"/>
    </source>
</evidence>
<keyword evidence="6 7" id="KW-0472">Membrane</keyword>
<dbReference type="SUPFAM" id="SSF56112">
    <property type="entry name" value="Protein kinase-like (PK-like)"/>
    <property type="match status" value="1"/>
</dbReference>
<comment type="subcellular location">
    <subcellularLocation>
        <location evidence="1">Membrane</location>
    </subcellularLocation>
</comment>
<evidence type="ECO:0000256" key="3">
    <source>
        <dbReference type="ARBA" id="ARBA00022692"/>
    </source>
</evidence>
<dbReference type="InterPro" id="IPR046959">
    <property type="entry name" value="PRK1-6/SRF4-like"/>
</dbReference>
<dbReference type="InterPro" id="IPR032675">
    <property type="entry name" value="LRR_dom_sf"/>
</dbReference>
<keyword evidence="10" id="KW-0808">Transferase</keyword>
<dbReference type="Pfam" id="PF00069">
    <property type="entry name" value="Pkinase"/>
    <property type="match status" value="1"/>
</dbReference>
<dbReference type="GO" id="GO:0016020">
    <property type="term" value="C:membrane"/>
    <property type="evidence" value="ECO:0007669"/>
    <property type="project" value="UniProtKB-SubCell"/>
</dbReference>
<dbReference type="EMBL" id="JAUIZM010000008">
    <property type="protein sequence ID" value="KAK1370273.1"/>
    <property type="molecule type" value="Genomic_DNA"/>
</dbReference>
<name>A0AAD8HPX0_9APIA</name>
<feature type="signal peptide" evidence="8">
    <location>
        <begin position="1"/>
        <end position="17"/>
    </location>
</feature>
<evidence type="ECO:0000256" key="4">
    <source>
        <dbReference type="ARBA" id="ARBA00022737"/>
    </source>
</evidence>
<keyword evidence="8" id="KW-0732">Signal</keyword>
<keyword evidence="2" id="KW-0433">Leucine-rich repeat</keyword>
<dbReference type="Proteomes" id="UP001237642">
    <property type="component" value="Unassembled WGS sequence"/>
</dbReference>
<evidence type="ECO:0000256" key="5">
    <source>
        <dbReference type="ARBA" id="ARBA00022989"/>
    </source>
</evidence>
<dbReference type="Pfam" id="PF12799">
    <property type="entry name" value="LRR_4"/>
    <property type="match status" value="1"/>
</dbReference>
<dbReference type="AlphaFoldDB" id="A0AAD8HPX0"/>
<dbReference type="InterPro" id="IPR000719">
    <property type="entry name" value="Prot_kinase_dom"/>
</dbReference>
<dbReference type="Gene3D" id="1.10.510.10">
    <property type="entry name" value="Transferase(Phosphotransferase) domain 1"/>
    <property type="match status" value="1"/>
</dbReference>
<dbReference type="PROSITE" id="PS51450">
    <property type="entry name" value="LRR"/>
    <property type="match status" value="1"/>
</dbReference>
<accession>A0AAD8HPX0</accession>
<dbReference type="Pfam" id="PF00560">
    <property type="entry name" value="LRR_1"/>
    <property type="match status" value="1"/>
</dbReference>
<dbReference type="GO" id="GO:0004672">
    <property type="term" value="F:protein kinase activity"/>
    <property type="evidence" value="ECO:0007669"/>
    <property type="project" value="InterPro"/>
</dbReference>